<sequence length="74" mass="8030">MSGNNTNKKSVVVGSLLGVIIGATTALFVSPKSGKRNRKDFKNQMSTIQDQVYKIADRTKEKVSDVSQSITKNA</sequence>
<keyword evidence="1" id="KW-0812">Transmembrane</keyword>
<evidence type="ECO:0000313" key="2">
    <source>
        <dbReference type="EMBL" id="MBE4907485.1"/>
    </source>
</evidence>
<protein>
    <submittedName>
        <fullName evidence="2">YtxH domain-containing protein</fullName>
    </submittedName>
</protein>
<evidence type="ECO:0000256" key="1">
    <source>
        <dbReference type="SAM" id="Phobius"/>
    </source>
</evidence>
<proteinExistence type="predicted"/>
<name>A0ABR9QG64_9BACI</name>
<dbReference type="RefSeq" id="WP_193534959.1">
    <property type="nucleotide sequence ID" value="NZ_JADCLJ010000009.1"/>
</dbReference>
<dbReference type="PANTHER" id="PTHR35792">
    <property type="entry name" value="GENERAL STRESS PROTEIN"/>
    <property type="match status" value="1"/>
</dbReference>
<dbReference type="Pfam" id="PF12732">
    <property type="entry name" value="YtxH"/>
    <property type="match status" value="1"/>
</dbReference>
<comment type="caution">
    <text evidence="2">The sequence shown here is derived from an EMBL/GenBank/DDBJ whole genome shotgun (WGS) entry which is preliminary data.</text>
</comment>
<feature type="transmembrane region" description="Helical" evidence="1">
    <location>
        <begin position="12"/>
        <end position="29"/>
    </location>
</feature>
<evidence type="ECO:0000313" key="3">
    <source>
        <dbReference type="Proteomes" id="UP001516662"/>
    </source>
</evidence>
<accession>A0ABR9QG64</accession>
<keyword evidence="1" id="KW-1133">Transmembrane helix</keyword>
<reference evidence="2 3" key="1">
    <citation type="submission" date="2020-10" db="EMBL/GenBank/DDBJ databases">
        <title>Bacillus sp. HD4P25, an endophyte from a halophyte.</title>
        <authorList>
            <person name="Sun J.-Q."/>
        </authorList>
    </citation>
    <scope>NUCLEOTIDE SEQUENCE [LARGE SCALE GENOMIC DNA]</scope>
    <source>
        <strain evidence="2 3">YIM 93174</strain>
    </source>
</reference>
<dbReference type="PANTHER" id="PTHR35792:SF2">
    <property type="entry name" value="GENERAL STRESS PROTEIN"/>
    <property type="match status" value="1"/>
</dbReference>
<keyword evidence="3" id="KW-1185">Reference proteome</keyword>
<dbReference type="EMBL" id="JADCLJ010000009">
    <property type="protein sequence ID" value="MBE4907485.1"/>
    <property type="molecule type" value="Genomic_DNA"/>
</dbReference>
<keyword evidence="1" id="KW-0472">Membrane</keyword>
<dbReference type="Proteomes" id="UP001516662">
    <property type="component" value="Unassembled WGS sequence"/>
</dbReference>
<gene>
    <name evidence="2" type="ORF">IMZ08_05330</name>
</gene>
<dbReference type="InterPro" id="IPR024623">
    <property type="entry name" value="YtxH"/>
</dbReference>
<organism evidence="2 3">
    <name type="scientific">Litchfieldia luteola</name>
    <dbReference type="NCBI Taxonomy" id="682179"/>
    <lineage>
        <taxon>Bacteria</taxon>
        <taxon>Bacillati</taxon>
        <taxon>Bacillota</taxon>
        <taxon>Bacilli</taxon>
        <taxon>Bacillales</taxon>
        <taxon>Bacillaceae</taxon>
        <taxon>Litchfieldia</taxon>
    </lineage>
</organism>
<dbReference type="InterPro" id="IPR052928">
    <property type="entry name" value="Desiccation-related_membrane"/>
</dbReference>